<dbReference type="Proteomes" id="UP000231638">
    <property type="component" value="Unassembled WGS sequence"/>
</dbReference>
<dbReference type="SUPFAM" id="SSF54534">
    <property type="entry name" value="FKBP-like"/>
    <property type="match status" value="1"/>
</dbReference>
<keyword evidence="4" id="KW-0963">Cytoplasm</keyword>
<sequence length="163" mass="18517">MTVHKNCVVTLDYTLFNTQHELLDSGATPLVYLHGGYDEVFVKIEQALEGKRIGESVHMQLLPEEAFGEYKGELVLVEDRSQFEDDLQIGEQVEMVFSEDDDEEIMMVYTVSEIRDDQVVLDANHPLSGVTVVFDATVIGIREALPEEIEKRFHSIDVERSVL</sequence>
<reference evidence="11 12" key="1">
    <citation type="journal article" date="2017" name="Front. Microbiol.">
        <title>Comparative Genomic Analysis of the Class Epsilonproteobacteria and Proposed Reclassification to Epsilonbacteraeota (phyl. nov.).</title>
        <authorList>
            <person name="Waite D.W."/>
            <person name="Vanwonterghem I."/>
            <person name="Rinke C."/>
            <person name="Parks D.H."/>
            <person name="Zhang Y."/>
            <person name="Takai K."/>
            <person name="Sievert S.M."/>
            <person name="Simon J."/>
            <person name="Campbell B.J."/>
            <person name="Hanson T.E."/>
            <person name="Woyke T."/>
            <person name="Klotz M.G."/>
            <person name="Hugenholtz P."/>
        </authorList>
    </citation>
    <scope>NUCLEOTIDE SEQUENCE [LARGE SCALE GENOMIC DNA]</scope>
    <source>
        <strain evidence="11">UBA11420</strain>
    </source>
</reference>
<gene>
    <name evidence="11" type="ORF">CFH80_02820</name>
</gene>
<dbReference type="RefSeq" id="WP_039674527.1">
    <property type="nucleotide sequence ID" value="NZ_AP014724.1"/>
</dbReference>
<comment type="catalytic activity">
    <reaction evidence="1 9">
        <text>[protein]-peptidylproline (omega=180) = [protein]-peptidylproline (omega=0)</text>
        <dbReference type="Rhea" id="RHEA:16237"/>
        <dbReference type="Rhea" id="RHEA-COMP:10747"/>
        <dbReference type="Rhea" id="RHEA-COMP:10748"/>
        <dbReference type="ChEBI" id="CHEBI:83833"/>
        <dbReference type="ChEBI" id="CHEBI:83834"/>
        <dbReference type="EC" id="5.2.1.8"/>
    </reaction>
</comment>
<name>A0A2D3WEY4_9BACT</name>
<accession>A0A2D3WEY4</accession>
<evidence type="ECO:0000256" key="8">
    <source>
        <dbReference type="ARBA" id="ARBA00037071"/>
    </source>
</evidence>
<dbReference type="PROSITE" id="PS50059">
    <property type="entry name" value="FKBP_PPIASE"/>
    <property type="match status" value="1"/>
</dbReference>
<keyword evidence="5 9" id="KW-0697">Rotamase</keyword>
<comment type="caution">
    <text evidence="11">The sequence shown here is derived from an EMBL/GenBank/DDBJ whole genome shotgun (WGS) entry which is preliminary data.</text>
</comment>
<keyword evidence="6" id="KW-0143">Chaperone</keyword>
<dbReference type="PANTHER" id="PTHR47861">
    <property type="entry name" value="FKBP-TYPE PEPTIDYL-PROLYL CIS-TRANS ISOMERASE SLYD"/>
    <property type="match status" value="1"/>
</dbReference>
<dbReference type="GO" id="GO:0003755">
    <property type="term" value="F:peptidyl-prolyl cis-trans isomerase activity"/>
    <property type="evidence" value="ECO:0007669"/>
    <property type="project" value="UniProtKB-KW"/>
</dbReference>
<comment type="similarity">
    <text evidence="3">Belongs to the FKBP-type PPIase family.</text>
</comment>
<dbReference type="STRING" id="366522.GCA_001548055_01313"/>
<dbReference type="PANTHER" id="PTHR47861:SF3">
    <property type="entry name" value="FKBP-TYPE PEPTIDYL-PROLYL CIS-TRANS ISOMERASE SLYD"/>
    <property type="match status" value="1"/>
</dbReference>
<dbReference type="InterPro" id="IPR001179">
    <property type="entry name" value="PPIase_FKBP_dom"/>
</dbReference>
<dbReference type="EC" id="5.2.1.8" evidence="9"/>
<dbReference type="GO" id="GO:0005737">
    <property type="term" value="C:cytoplasm"/>
    <property type="evidence" value="ECO:0007669"/>
    <property type="project" value="UniProtKB-SubCell"/>
</dbReference>
<evidence type="ECO:0000256" key="9">
    <source>
        <dbReference type="PROSITE-ProRule" id="PRU00277"/>
    </source>
</evidence>
<comment type="subcellular location">
    <subcellularLocation>
        <location evidence="2">Cytoplasm</location>
    </subcellularLocation>
</comment>
<dbReference type="Gene3D" id="3.10.50.40">
    <property type="match status" value="1"/>
</dbReference>
<feature type="domain" description="PPIase FKBP-type" evidence="10">
    <location>
        <begin position="6"/>
        <end position="99"/>
    </location>
</feature>
<evidence type="ECO:0000313" key="11">
    <source>
        <dbReference type="EMBL" id="DAB36826.1"/>
    </source>
</evidence>
<evidence type="ECO:0000256" key="2">
    <source>
        <dbReference type="ARBA" id="ARBA00004496"/>
    </source>
</evidence>
<comment type="function">
    <text evidence="8">Also involved in hydrogenase metallocenter assembly, probably by participating in the nickel insertion step. This function in hydrogenase biosynthesis requires chaperone activity and the presence of the metal-binding domain, but not PPIase activity.</text>
</comment>
<dbReference type="EMBL" id="DLUG01000078">
    <property type="protein sequence ID" value="DAB36826.1"/>
    <property type="molecule type" value="Genomic_DNA"/>
</dbReference>
<evidence type="ECO:0000256" key="4">
    <source>
        <dbReference type="ARBA" id="ARBA00022490"/>
    </source>
</evidence>
<evidence type="ECO:0000256" key="3">
    <source>
        <dbReference type="ARBA" id="ARBA00006577"/>
    </source>
</evidence>
<evidence type="ECO:0000313" key="12">
    <source>
        <dbReference type="Proteomes" id="UP000231638"/>
    </source>
</evidence>
<dbReference type="AlphaFoldDB" id="A0A2D3WEY4"/>
<protein>
    <recommendedName>
        <fullName evidence="9">peptidylprolyl isomerase</fullName>
        <ecNumber evidence="9">5.2.1.8</ecNumber>
    </recommendedName>
</protein>
<dbReference type="InterPro" id="IPR046357">
    <property type="entry name" value="PPIase_dom_sf"/>
</dbReference>
<keyword evidence="7 9" id="KW-0413">Isomerase</keyword>
<evidence type="ECO:0000256" key="7">
    <source>
        <dbReference type="ARBA" id="ARBA00023235"/>
    </source>
</evidence>
<evidence type="ECO:0000256" key="5">
    <source>
        <dbReference type="ARBA" id="ARBA00023110"/>
    </source>
</evidence>
<proteinExistence type="inferred from homology"/>
<dbReference type="GO" id="GO:0042026">
    <property type="term" value="P:protein refolding"/>
    <property type="evidence" value="ECO:0007669"/>
    <property type="project" value="UniProtKB-ARBA"/>
</dbReference>
<evidence type="ECO:0000256" key="1">
    <source>
        <dbReference type="ARBA" id="ARBA00000971"/>
    </source>
</evidence>
<organism evidence="11 12">
    <name type="scientific">Sulfurospirillum cavolei</name>
    <dbReference type="NCBI Taxonomy" id="366522"/>
    <lineage>
        <taxon>Bacteria</taxon>
        <taxon>Pseudomonadati</taxon>
        <taxon>Campylobacterota</taxon>
        <taxon>Epsilonproteobacteria</taxon>
        <taxon>Campylobacterales</taxon>
        <taxon>Sulfurospirillaceae</taxon>
        <taxon>Sulfurospirillum</taxon>
    </lineage>
</organism>
<evidence type="ECO:0000259" key="10">
    <source>
        <dbReference type="PROSITE" id="PS50059"/>
    </source>
</evidence>
<evidence type="ECO:0000256" key="6">
    <source>
        <dbReference type="ARBA" id="ARBA00023186"/>
    </source>
</evidence>